<name>A0A7L9RTN1_9PROT</name>
<dbReference type="RefSeq" id="WP_350331500.1">
    <property type="nucleotide sequence ID" value="NZ_CP054719.1"/>
</dbReference>
<reference evidence="2 3" key="1">
    <citation type="submission" date="2020-06" db="EMBL/GenBank/DDBJ databases">
        <title>The endosymbiont of the kinetoplastid Bodo saltans is a Paracaedibacter-like alpha-proteobacterium possessing a putative toxin-antitoxin system.</title>
        <authorList>
            <person name="Midha S."/>
            <person name="Rigden D.J."/>
            <person name="Siozios S."/>
            <person name="Hurst G.D.D."/>
            <person name="Jackson A.P."/>
        </authorList>
    </citation>
    <scope>NUCLEOTIDE SEQUENCE [LARGE SCALE GENOMIC DNA]</scope>
    <source>
        <strain evidence="2">Lake Konstanz</strain>
    </source>
</reference>
<dbReference type="AlphaFoldDB" id="A0A7L9RTN1"/>
<keyword evidence="3" id="KW-1185">Reference proteome</keyword>
<sequence length="89" mass="10136">MSSWTLIITAIGSIGWLLLLREGLQRWSQNGLNRGAADQEFQINYCAKPLGRLRLVTLEWQDTLYCIAVDMQGSYIQVIDKHPIKRAST</sequence>
<evidence type="ECO:0000313" key="3">
    <source>
        <dbReference type="Proteomes" id="UP000594001"/>
    </source>
</evidence>
<evidence type="ECO:0000313" key="2">
    <source>
        <dbReference type="EMBL" id="QOL19944.1"/>
    </source>
</evidence>
<evidence type="ECO:0000256" key="1">
    <source>
        <dbReference type="SAM" id="Phobius"/>
    </source>
</evidence>
<protein>
    <submittedName>
        <fullName evidence="2">Uncharacterized protein</fullName>
    </submittedName>
</protein>
<organism evidence="2 3">
    <name type="scientific">Candidatus Bodocaedibacter vickermanii</name>
    <dbReference type="NCBI Taxonomy" id="2741701"/>
    <lineage>
        <taxon>Bacteria</taxon>
        <taxon>Pseudomonadati</taxon>
        <taxon>Pseudomonadota</taxon>
        <taxon>Alphaproteobacteria</taxon>
        <taxon>Holosporales</taxon>
        <taxon>Candidatus Paracaedibacteraceae</taxon>
        <taxon>Candidatus Bodocaedibacter</taxon>
    </lineage>
</organism>
<dbReference type="Proteomes" id="UP000594001">
    <property type="component" value="Chromosome"/>
</dbReference>
<keyword evidence="1" id="KW-0472">Membrane</keyword>
<gene>
    <name evidence="2" type="ORF">CPBP_00717</name>
</gene>
<keyword evidence="1" id="KW-1133">Transmembrane helix</keyword>
<dbReference type="EMBL" id="CP054719">
    <property type="protein sequence ID" value="QOL19944.1"/>
    <property type="molecule type" value="Genomic_DNA"/>
</dbReference>
<proteinExistence type="predicted"/>
<keyword evidence="1" id="KW-0812">Transmembrane</keyword>
<dbReference type="KEGG" id="pbal:CPBP_00717"/>
<accession>A0A7L9RTN1</accession>
<feature type="transmembrane region" description="Helical" evidence="1">
    <location>
        <begin position="6"/>
        <end position="24"/>
    </location>
</feature>